<accession>A0A9P5Z792</accession>
<keyword evidence="1" id="KW-0175">Coiled coil</keyword>
<feature type="region of interest" description="Disordered" evidence="2">
    <location>
        <begin position="264"/>
        <end position="412"/>
    </location>
</feature>
<name>A0A9P5Z792_9AGAR</name>
<evidence type="ECO:0000313" key="4">
    <source>
        <dbReference type="Proteomes" id="UP000807469"/>
    </source>
</evidence>
<feature type="compositionally biased region" description="Low complexity" evidence="2">
    <location>
        <begin position="371"/>
        <end position="395"/>
    </location>
</feature>
<dbReference type="Proteomes" id="UP000807469">
    <property type="component" value="Unassembled WGS sequence"/>
</dbReference>
<feature type="region of interest" description="Disordered" evidence="2">
    <location>
        <begin position="109"/>
        <end position="131"/>
    </location>
</feature>
<gene>
    <name evidence="3" type="ORF">BDN70DRAFT_876259</name>
</gene>
<reference evidence="3" key="1">
    <citation type="submission" date="2020-11" db="EMBL/GenBank/DDBJ databases">
        <authorList>
            <consortium name="DOE Joint Genome Institute"/>
            <person name="Ahrendt S."/>
            <person name="Riley R."/>
            <person name="Andreopoulos W."/>
            <person name="Labutti K."/>
            <person name="Pangilinan J."/>
            <person name="Ruiz-Duenas F.J."/>
            <person name="Barrasa J.M."/>
            <person name="Sanchez-Garcia M."/>
            <person name="Camarero S."/>
            <person name="Miyauchi S."/>
            <person name="Serrano A."/>
            <person name="Linde D."/>
            <person name="Babiker R."/>
            <person name="Drula E."/>
            <person name="Ayuso-Fernandez I."/>
            <person name="Pacheco R."/>
            <person name="Padilla G."/>
            <person name="Ferreira P."/>
            <person name="Barriuso J."/>
            <person name="Kellner H."/>
            <person name="Castanera R."/>
            <person name="Alfaro M."/>
            <person name="Ramirez L."/>
            <person name="Pisabarro A.G."/>
            <person name="Kuo A."/>
            <person name="Tritt A."/>
            <person name="Lipzen A."/>
            <person name="He G."/>
            <person name="Yan M."/>
            <person name="Ng V."/>
            <person name="Cullen D."/>
            <person name="Martin F."/>
            <person name="Rosso M.-N."/>
            <person name="Henrissat B."/>
            <person name="Hibbett D."/>
            <person name="Martinez A.T."/>
            <person name="Grigoriev I.V."/>
        </authorList>
    </citation>
    <scope>NUCLEOTIDE SEQUENCE</scope>
    <source>
        <strain evidence="3">CIRM-BRFM 674</strain>
    </source>
</reference>
<dbReference type="OrthoDB" id="2997660at2759"/>
<feature type="region of interest" description="Disordered" evidence="2">
    <location>
        <begin position="1"/>
        <end position="86"/>
    </location>
</feature>
<dbReference type="AlphaFoldDB" id="A0A9P5Z792"/>
<organism evidence="3 4">
    <name type="scientific">Pholiota conissans</name>
    <dbReference type="NCBI Taxonomy" id="109636"/>
    <lineage>
        <taxon>Eukaryota</taxon>
        <taxon>Fungi</taxon>
        <taxon>Dikarya</taxon>
        <taxon>Basidiomycota</taxon>
        <taxon>Agaricomycotina</taxon>
        <taxon>Agaricomycetes</taxon>
        <taxon>Agaricomycetidae</taxon>
        <taxon>Agaricales</taxon>
        <taxon>Agaricineae</taxon>
        <taxon>Strophariaceae</taxon>
        <taxon>Pholiota</taxon>
    </lineage>
</organism>
<dbReference type="EMBL" id="MU155178">
    <property type="protein sequence ID" value="KAF9481470.1"/>
    <property type="molecule type" value="Genomic_DNA"/>
</dbReference>
<comment type="caution">
    <text evidence="3">The sequence shown here is derived from an EMBL/GenBank/DDBJ whole genome shotgun (WGS) entry which is preliminary data.</text>
</comment>
<feature type="coiled-coil region" evidence="1">
    <location>
        <begin position="232"/>
        <end position="259"/>
    </location>
</feature>
<feature type="compositionally biased region" description="Low complexity" evidence="2">
    <location>
        <begin position="120"/>
        <end position="131"/>
    </location>
</feature>
<feature type="compositionally biased region" description="Polar residues" evidence="2">
    <location>
        <begin position="322"/>
        <end position="336"/>
    </location>
</feature>
<evidence type="ECO:0000256" key="1">
    <source>
        <dbReference type="SAM" id="Coils"/>
    </source>
</evidence>
<feature type="compositionally biased region" description="Low complexity" evidence="2">
    <location>
        <begin position="337"/>
        <end position="349"/>
    </location>
</feature>
<evidence type="ECO:0000256" key="2">
    <source>
        <dbReference type="SAM" id="MobiDB-lite"/>
    </source>
</evidence>
<proteinExistence type="predicted"/>
<protein>
    <submittedName>
        <fullName evidence="3">Uncharacterized protein</fullName>
    </submittedName>
</protein>
<keyword evidence="4" id="KW-1185">Reference proteome</keyword>
<evidence type="ECO:0000313" key="3">
    <source>
        <dbReference type="EMBL" id="KAF9481470.1"/>
    </source>
</evidence>
<sequence length="434" mass="48628">MSTLVPSGSSSGATGPSTQTYETFNRDGRAQSEPLGSEEDVEMGEPIPFSRSETNLPLTTVDEYDEEEQTQPRAPSPVPTEVLQPDSQDVVAEIMSKGVKVRDFAYVQQPHHRKTSDPQSSTSVSLPTTSVPFKPATEIFDQYKGLAEVEFRWNQKTRKYPIEGRTLRRLLDMGWIKQEEVDRRAHPVDLEELALHDSRPTYPWRPFRVTSIPCMEQRKSLMNARFRMFTGLDAMREHTAQLAERIKEAEEKGEKLLANMVARMKSKGKARAQQPGGDRATSPSRNKRRLGDIGNDEATNDTANLLEVGSGSPKKRRLTPEVTPTQSNYFSHSQLGSQSQRFPSSSQPPLVAPEKQYPAPLHSYDPQIYPEAASIIEGSAASSSQPRPVVPQPVRGDTPPVEEEDERSPNRRRLMHPRAMRGGLVRTQTMELLV</sequence>
<feature type="compositionally biased region" description="Low complexity" evidence="2">
    <location>
        <begin position="1"/>
        <end position="18"/>
    </location>
</feature>